<protein>
    <submittedName>
        <fullName evidence="2">Uncharacterized protein</fullName>
    </submittedName>
</protein>
<dbReference type="Proteomes" id="UP001479290">
    <property type="component" value="Unassembled WGS sequence"/>
</dbReference>
<gene>
    <name evidence="2" type="ORF">ABG768_016200</name>
</gene>
<dbReference type="EMBL" id="JAWDJR010000022">
    <property type="protein sequence ID" value="KAK9954101.1"/>
    <property type="molecule type" value="Genomic_DNA"/>
</dbReference>
<evidence type="ECO:0000256" key="1">
    <source>
        <dbReference type="SAM" id="MobiDB-lite"/>
    </source>
</evidence>
<dbReference type="AlphaFoldDB" id="A0AAW1Z1E8"/>
<accession>A0AAW1Z1E8</accession>
<organism evidence="2 3">
    <name type="scientific">Culter alburnus</name>
    <name type="common">Topmouth culter</name>
    <dbReference type="NCBI Taxonomy" id="194366"/>
    <lineage>
        <taxon>Eukaryota</taxon>
        <taxon>Metazoa</taxon>
        <taxon>Chordata</taxon>
        <taxon>Craniata</taxon>
        <taxon>Vertebrata</taxon>
        <taxon>Euteleostomi</taxon>
        <taxon>Actinopterygii</taxon>
        <taxon>Neopterygii</taxon>
        <taxon>Teleostei</taxon>
        <taxon>Ostariophysi</taxon>
        <taxon>Cypriniformes</taxon>
        <taxon>Xenocyprididae</taxon>
        <taxon>Xenocypridinae</taxon>
        <taxon>Culter</taxon>
    </lineage>
</organism>
<evidence type="ECO:0000313" key="3">
    <source>
        <dbReference type="Proteomes" id="UP001479290"/>
    </source>
</evidence>
<comment type="caution">
    <text evidence="2">The sequence shown here is derived from an EMBL/GenBank/DDBJ whole genome shotgun (WGS) entry which is preliminary data.</text>
</comment>
<proteinExistence type="predicted"/>
<sequence length="53" mass="5752">MGLLMGGRPGFGRLDTADPGLKKIRNPDRMYRSAVCYSAHAPPKSVSDDTETN</sequence>
<name>A0AAW1Z1E8_CULAL</name>
<reference evidence="2 3" key="1">
    <citation type="submission" date="2024-05" db="EMBL/GenBank/DDBJ databases">
        <title>A high-quality chromosomal-level genome assembly of Topmouth culter (Culter alburnus).</title>
        <authorList>
            <person name="Zhao H."/>
        </authorList>
    </citation>
    <scope>NUCLEOTIDE SEQUENCE [LARGE SCALE GENOMIC DNA]</scope>
    <source>
        <strain evidence="2">CATC2023</strain>
        <tissue evidence="2">Muscle</tissue>
    </source>
</reference>
<feature type="non-terminal residue" evidence="2">
    <location>
        <position position="53"/>
    </location>
</feature>
<feature type="region of interest" description="Disordered" evidence="1">
    <location>
        <begin position="1"/>
        <end position="25"/>
    </location>
</feature>
<feature type="compositionally biased region" description="Gly residues" evidence="1">
    <location>
        <begin position="1"/>
        <end position="10"/>
    </location>
</feature>
<evidence type="ECO:0000313" key="2">
    <source>
        <dbReference type="EMBL" id="KAK9954101.1"/>
    </source>
</evidence>
<keyword evidence="3" id="KW-1185">Reference proteome</keyword>